<dbReference type="EMBL" id="SJDL01000017">
    <property type="protein sequence ID" value="TBW55145.1"/>
    <property type="molecule type" value="Genomic_DNA"/>
</dbReference>
<feature type="transmembrane region" description="Helical" evidence="8">
    <location>
        <begin position="181"/>
        <end position="203"/>
    </location>
</feature>
<dbReference type="PANTHER" id="PTHR11040:SF211">
    <property type="entry name" value="ZINC TRANSPORTER ZIP11"/>
    <property type="match status" value="1"/>
</dbReference>
<evidence type="ECO:0000256" key="5">
    <source>
        <dbReference type="ARBA" id="ARBA00022833"/>
    </source>
</evidence>
<feature type="transmembrane region" description="Helical" evidence="8">
    <location>
        <begin position="12"/>
        <end position="31"/>
    </location>
</feature>
<feature type="transmembrane region" description="Helical" evidence="8">
    <location>
        <begin position="238"/>
        <end position="256"/>
    </location>
</feature>
<evidence type="ECO:0000313" key="10">
    <source>
        <dbReference type="Proteomes" id="UP000313645"/>
    </source>
</evidence>
<feature type="transmembrane region" description="Helical" evidence="8">
    <location>
        <begin position="119"/>
        <end position="143"/>
    </location>
</feature>
<feature type="transmembrane region" description="Helical" evidence="8">
    <location>
        <begin position="43"/>
        <end position="61"/>
    </location>
</feature>
<dbReference type="PANTHER" id="PTHR11040">
    <property type="entry name" value="ZINC/IRON TRANSPORTER"/>
    <property type="match status" value="1"/>
</dbReference>
<name>A0ABY1ZJV9_9GAMM</name>
<evidence type="ECO:0000313" key="9">
    <source>
        <dbReference type="EMBL" id="TBW55145.1"/>
    </source>
</evidence>
<dbReference type="Pfam" id="PF02535">
    <property type="entry name" value="Zip"/>
    <property type="match status" value="1"/>
</dbReference>
<reference evidence="9 10" key="1">
    <citation type="submission" date="2019-02" db="EMBL/GenBank/DDBJ databases">
        <title>Marinobacter halodurans sp. nov., a marine bacterium isolated from sea tidal flat.</title>
        <authorList>
            <person name="Yoo Y."/>
            <person name="Lee D.W."/>
            <person name="Kim B.S."/>
            <person name="Kim J.-J."/>
        </authorList>
    </citation>
    <scope>NUCLEOTIDE SEQUENCE [LARGE SCALE GENOMIC DNA]</scope>
    <source>
        <strain evidence="9 10">YJ-S3-2</strain>
    </source>
</reference>
<dbReference type="InterPro" id="IPR003689">
    <property type="entry name" value="ZIP"/>
</dbReference>
<dbReference type="Proteomes" id="UP000313645">
    <property type="component" value="Unassembled WGS sequence"/>
</dbReference>
<accession>A0ABY1ZJV9</accession>
<keyword evidence="4 8" id="KW-0812">Transmembrane</keyword>
<sequence length="261" mass="27516">MFTDLSIVWQGSIASFLAGNGTALGAAGVLLVRSLSDRLQDSLLSAAAGVMLAASFFSLLLPGLEYGEKLTGHTWMAALLVIAGVMMGAVLLYQIHQRLPHEHFALGREGPEGAKIKRIWLFIIAITLHNFPEGMAVGVGFGGGNLSNGIVLAIGIGLQNIPEGLAVAISLLTIQHSRMQAFALAVLTGLVEPIGGVFGAGMVWLAEPIMPWTLGFAAGAMLFIISDEIIPETHRNDYRTLATFSLLGGFAVMMFLDATLG</sequence>
<keyword evidence="10" id="KW-1185">Reference proteome</keyword>
<keyword evidence="6 8" id="KW-1133">Transmembrane helix</keyword>
<feature type="transmembrane region" description="Helical" evidence="8">
    <location>
        <begin position="149"/>
        <end position="174"/>
    </location>
</feature>
<evidence type="ECO:0000256" key="2">
    <source>
        <dbReference type="ARBA" id="ARBA00006939"/>
    </source>
</evidence>
<comment type="similarity">
    <text evidence="2">Belongs to the ZIP transporter (TC 2.A.5) family.</text>
</comment>
<feature type="transmembrane region" description="Helical" evidence="8">
    <location>
        <begin position="73"/>
        <end position="93"/>
    </location>
</feature>
<evidence type="ECO:0000256" key="4">
    <source>
        <dbReference type="ARBA" id="ARBA00022692"/>
    </source>
</evidence>
<keyword evidence="7 8" id="KW-0472">Membrane</keyword>
<keyword evidence="3" id="KW-1003">Cell membrane</keyword>
<protein>
    <submittedName>
        <fullName evidence="9">ZIP family metal transporter</fullName>
    </submittedName>
</protein>
<gene>
    <name evidence="9" type="ORF">EZI54_11850</name>
</gene>
<evidence type="ECO:0000256" key="1">
    <source>
        <dbReference type="ARBA" id="ARBA00004651"/>
    </source>
</evidence>
<organism evidence="9 10">
    <name type="scientific">Marinobacter halodurans</name>
    <dbReference type="NCBI Taxonomy" id="2528979"/>
    <lineage>
        <taxon>Bacteria</taxon>
        <taxon>Pseudomonadati</taxon>
        <taxon>Pseudomonadota</taxon>
        <taxon>Gammaproteobacteria</taxon>
        <taxon>Pseudomonadales</taxon>
        <taxon>Marinobacteraceae</taxon>
        <taxon>Marinobacter</taxon>
    </lineage>
</organism>
<evidence type="ECO:0000256" key="3">
    <source>
        <dbReference type="ARBA" id="ARBA00022475"/>
    </source>
</evidence>
<proteinExistence type="inferred from homology"/>
<comment type="caution">
    <text evidence="9">The sequence shown here is derived from an EMBL/GenBank/DDBJ whole genome shotgun (WGS) entry which is preliminary data.</text>
</comment>
<feature type="transmembrane region" description="Helical" evidence="8">
    <location>
        <begin position="209"/>
        <end position="226"/>
    </location>
</feature>
<evidence type="ECO:0000256" key="6">
    <source>
        <dbReference type="ARBA" id="ARBA00022989"/>
    </source>
</evidence>
<evidence type="ECO:0000256" key="7">
    <source>
        <dbReference type="ARBA" id="ARBA00023136"/>
    </source>
</evidence>
<dbReference type="RefSeq" id="WP_131482101.1">
    <property type="nucleotide sequence ID" value="NZ_SJDL01000017.1"/>
</dbReference>
<keyword evidence="5" id="KW-0862">Zinc</keyword>
<evidence type="ECO:0000256" key="8">
    <source>
        <dbReference type="SAM" id="Phobius"/>
    </source>
</evidence>
<comment type="subcellular location">
    <subcellularLocation>
        <location evidence="1">Cell membrane</location>
        <topology evidence="1">Multi-pass membrane protein</topology>
    </subcellularLocation>
</comment>